<name>A0A918EJ44_9PSEU</name>
<evidence type="ECO:0000259" key="4">
    <source>
        <dbReference type="SMART" id="SM00418"/>
    </source>
</evidence>
<dbReference type="AlphaFoldDB" id="A0A918EJ44"/>
<keyword evidence="1" id="KW-0805">Transcription regulation</keyword>
<dbReference type="InterPro" id="IPR001845">
    <property type="entry name" value="HTH_ArsR_DNA-bd_dom"/>
</dbReference>
<dbReference type="SUPFAM" id="SSF46785">
    <property type="entry name" value="Winged helix' DNA-binding domain"/>
    <property type="match status" value="1"/>
</dbReference>
<dbReference type="Gene3D" id="1.10.10.10">
    <property type="entry name" value="Winged helix-like DNA-binding domain superfamily/Winged helix DNA-binding domain"/>
    <property type="match status" value="1"/>
</dbReference>
<dbReference type="InterPro" id="IPR036388">
    <property type="entry name" value="WH-like_DNA-bd_sf"/>
</dbReference>
<protein>
    <submittedName>
        <fullName evidence="5">Transcriptional regulator</fullName>
    </submittedName>
</protein>
<evidence type="ECO:0000313" key="6">
    <source>
        <dbReference type="Proteomes" id="UP000639606"/>
    </source>
</evidence>
<dbReference type="InterPro" id="IPR051011">
    <property type="entry name" value="Metal_resp_trans_reg"/>
</dbReference>
<dbReference type="CDD" id="cd00090">
    <property type="entry name" value="HTH_ARSR"/>
    <property type="match status" value="1"/>
</dbReference>
<sequence length="321" mass="34823">MLRIHFTAADLARTTLAAETHPLWEVVLSSFRLRDRDRPRAFRQWARTLRPEVRSAARLLEALTPAGPYFPDFLTPAEGARGLEAGLDAILRTPKPRLTEELRLLHALSPLPDRLAPLTRGDTGALAELVRTLRAYHAAAIAPHEDVIRASVNADRVRRAHDLLDGGVDGLLDGLRPLARWHPPLLEVDYAVDRDLRLDGRGLVLVPSYFCRGRPVAPADPTLAPVLVYPIDPTHRWSAAPRPDALAALLGPTRAATLQAIGGGANTTELAQRVGTSPASTSRHTQVLREAGLISSTRHGSAVLHALTPLGAALLGQRTTR</sequence>
<dbReference type="Proteomes" id="UP000639606">
    <property type="component" value="Unassembled WGS sequence"/>
</dbReference>
<evidence type="ECO:0000256" key="1">
    <source>
        <dbReference type="ARBA" id="ARBA00023015"/>
    </source>
</evidence>
<dbReference type="SMART" id="SM00418">
    <property type="entry name" value="HTH_ARSR"/>
    <property type="match status" value="1"/>
</dbReference>
<keyword evidence="3" id="KW-0804">Transcription</keyword>
<dbReference type="GO" id="GO:0003700">
    <property type="term" value="F:DNA-binding transcription factor activity"/>
    <property type="evidence" value="ECO:0007669"/>
    <property type="project" value="InterPro"/>
</dbReference>
<gene>
    <name evidence="5" type="ORF">GCM10010185_72020</name>
</gene>
<keyword evidence="6" id="KW-1185">Reference proteome</keyword>
<dbReference type="InterPro" id="IPR036390">
    <property type="entry name" value="WH_DNA-bd_sf"/>
</dbReference>
<dbReference type="EMBL" id="BMRG01000044">
    <property type="protein sequence ID" value="GGP88185.1"/>
    <property type="molecule type" value="Genomic_DNA"/>
</dbReference>
<keyword evidence="2" id="KW-0238">DNA-binding</keyword>
<accession>A0A918EJ44</accession>
<dbReference type="InterPro" id="IPR011991">
    <property type="entry name" value="ArsR-like_HTH"/>
</dbReference>
<dbReference type="PANTHER" id="PTHR43132:SF8">
    <property type="entry name" value="HTH-TYPE TRANSCRIPTIONAL REGULATOR KMTR"/>
    <property type="match status" value="1"/>
</dbReference>
<feature type="domain" description="HTH arsR-type" evidence="4">
    <location>
        <begin position="244"/>
        <end position="319"/>
    </location>
</feature>
<evidence type="ECO:0000256" key="3">
    <source>
        <dbReference type="ARBA" id="ARBA00023163"/>
    </source>
</evidence>
<comment type="caution">
    <text evidence="5">The sequence shown here is derived from an EMBL/GenBank/DDBJ whole genome shotgun (WGS) entry which is preliminary data.</text>
</comment>
<dbReference type="GO" id="GO:0003677">
    <property type="term" value="F:DNA binding"/>
    <property type="evidence" value="ECO:0007669"/>
    <property type="project" value="UniProtKB-KW"/>
</dbReference>
<reference evidence="5" key="2">
    <citation type="submission" date="2020-09" db="EMBL/GenBank/DDBJ databases">
        <authorList>
            <person name="Sun Q."/>
            <person name="Ohkuma M."/>
        </authorList>
    </citation>
    <scope>NUCLEOTIDE SEQUENCE</scope>
    <source>
        <strain evidence="5">JCM 3313</strain>
    </source>
</reference>
<dbReference type="PANTHER" id="PTHR43132">
    <property type="entry name" value="ARSENICAL RESISTANCE OPERON REPRESSOR ARSR-RELATED"/>
    <property type="match status" value="1"/>
</dbReference>
<dbReference type="Pfam" id="PF12840">
    <property type="entry name" value="HTH_20"/>
    <property type="match status" value="1"/>
</dbReference>
<dbReference type="RefSeq" id="WP_189227810.1">
    <property type="nucleotide sequence ID" value="NZ_BMRG01000044.1"/>
</dbReference>
<reference evidence="5" key="1">
    <citation type="journal article" date="2014" name="Int. J. Syst. Evol. Microbiol.">
        <title>Complete genome sequence of Corynebacterium casei LMG S-19264T (=DSM 44701T), isolated from a smear-ripened cheese.</title>
        <authorList>
            <consortium name="US DOE Joint Genome Institute (JGI-PGF)"/>
            <person name="Walter F."/>
            <person name="Albersmeier A."/>
            <person name="Kalinowski J."/>
            <person name="Ruckert C."/>
        </authorList>
    </citation>
    <scope>NUCLEOTIDE SEQUENCE</scope>
    <source>
        <strain evidence="5">JCM 3313</strain>
    </source>
</reference>
<evidence type="ECO:0000313" key="5">
    <source>
        <dbReference type="EMBL" id="GGP88185.1"/>
    </source>
</evidence>
<evidence type="ECO:0000256" key="2">
    <source>
        <dbReference type="ARBA" id="ARBA00023125"/>
    </source>
</evidence>
<proteinExistence type="predicted"/>
<organism evidence="5 6">
    <name type="scientific">Saccharothrix coeruleofusca</name>
    <dbReference type="NCBI Taxonomy" id="33919"/>
    <lineage>
        <taxon>Bacteria</taxon>
        <taxon>Bacillati</taxon>
        <taxon>Actinomycetota</taxon>
        <taxon>Actinomycetes</taxon>
        <taxon>Pseudonocardiales</taxon>
        <taxon>Pseudonocardiaceae</taxon>
        <taxon>Saccharothrix</taxon>
    </lineage>
</organism>